<dbReference type="PANTHER" id="PTHR37941:SF1">
    <property type="entry name" value="FUMARASE E-RELATED"/>
    <property type="match status" value="1"/>
</dbReference>
<reference evidence="1 2" key="1">
    <citation type="submission" date="2015-05" db="EMBL/GenBank/DDBJ databases">
        <title>Photobacterium galathea sp. nov.</title>
        <authorList>
            <person name="Machado H."/>
            <person name="Gram L."/>
        </authorList>
    </citation>
    <scope>NUCLEOTIDE SEQUENCE [LARGE SCALE GENOMIC DNA]</scope>
    <source>
        <strain evidence="1 2">DSM 22954</strain>
    </source>
</reference>
<dbReference type="EMBL" id="LDOU01000006">
    <property type="protein sequence ID" value="KLV10437.1"/>
    <property type="molecule type" value="Genomic_DNA"/>
</dbReference>
<proteinExistence type="predicted"/>
<sequence>MAQSDQESDILERLSEAPTARGFFISTVEIFEEAVDALVQRIFRKDDFAVKSVVEPLLGSAGPLGELTVRLKLLFGLGVVSHDVYDDMDAIIRLRDFLNKESQDYGFTDPAILEPIKTLKVVHKMGVVQLDILPPDDDTDIAFYQMQLARQEQVIRSALALAVSSICTELDKDSPF</sequence>
<protein>
    <submittedName>
        <fullName evidence="1">Mannitol operon repressor</fullName>
    </submittedName>
</protein>
<dbReference type="PATRIC" id="fig|320778.3.peg.1688"/>
<dbReference type="RefSeq" id="WP_047884602.1">
    <property type="nucleotide sequence ID" value="NZ_CP071326.1"/>
</dbReference>
<dbReference type="Proteomes" id="UP000035909">
    <property type="component" value="Unassembled WGS sequence"/>
</dbReference>
<dbReference type="SUPFAM" id="SSF158668">
    <property type="entry name" value="MtlR-like"/>
    <property type="match status" value="1"/>
</dbReference>
<dbReference type="GO" id="GO:0045892">
    <property type="term" value="P:negative regulation of DNA-templated transcription"/>
    <property type="evidence" value="ECO:0007669"/>
    <property type="project" value="TreeGrafter"/>
</dbReference>
<organism evidence="1 2">
    <name type="scientific">Photobacterium ganghwense</name>
    <dbReference type="NCBI Taxonomy" id="320778"/>
    <lineage>
        <taxon>Bacteria</taxon>
        <taxon>Pseudomonadati</taxon>
        <taxon>Pseudomonadota</taxon>
        <taxon>Gammaproteobacteria</taxon>
        <taxon>Vibrionales</taxon>
        <taxon>Vibrionaceae</taxon>
        <taxon>Photobacterium</taxon>
    </lineage>
</organism>
<evidence type="ECO:0000313" key="1">
    <source>
        <dbReference type="EMBL" id="KLV10437.1"/>
    </source>
</evidence>
<dbReference type="InterPro" id="IPR007761">
    <property type="entry name" value="MtlR-like"/>
</dbReference>
<evidence type="ECO:0000313" key="2">
    <source>
        <dbReference type="Proteomes" id="UP000035909"/>
    </source>
</evidence>
<dbReference type="PANTHER" id="PTHR37941">
    <property type="entry name" value="FUMARASE E-RELATED"/>
    <property type="match status" value="1"/>
</dbReference>
<dbReference type="Gene3D" id="1.20.120.330">
    <property type="entry name" value="Nucleotidyltransferases domain 2"/>
    <property type="match status" value="1"/>
</dbReference>
<dbReference type="Pfam" id="PF05068">
    <property type="entry name" value="MtlR"/>
    <property type="match status" value="1"/>
</dbReference>
<accession>A0A0J1K7X5</accession>
<comment type="caution">
    <text evidence="1">The sequence shown here is derived from an EMBL/GenBank/DDBJ whole genome shotgun (WGS) entry which is preliminary data.</text>
</comment>
<dbReference type="STRING" id="320778.ABT57_07785"/>
<dbReference type="InterPro" id="IPR038026">
    <property type="entry name" value="MtlR-like_sf"/>
</dbReference>
<keyword evidence="2" id="KW-1185">Reference proteome</keyword>
<dbReference type="AlphaFoldDB" id="A0A0J1K7X5"/>
<dbReference type="OrthoDB" id="7060391at2"/>
<dbReference type="NCBIfam" id="NF008234">
    <property type="entry name" value="PRK11001.1"/>
    <property type="match status" value="1"/>
</dbReference>
<name>A0A0J1K7X5_9GAMM</name>
<gene>
    <name evidence="1" type="ORF">ABT57_07785</name>
</gene>